<dbReference type="EMBL" id="PUIV01000011">
    <property type="protein sequence ID" value="PWB94133.1"/>
    <property type="molecule type" value="Genomic_DNA"/>
</dbReference>
<proteinExistence type="predicted"/>
<dbReference type="SMART" id="SM00460">
    <property type="entry name" value="TGc"/>
    <property type="match status" value="1"/>
</dbReference>
<accession>A0A2U1SRB8</accession>
<comment type="caution">
    <text evidence="2">The sequence shown here is derived from an EMBL/GenBank/DDBJ whole genome shotgun (WGS) entry which is preliminary data.</text>
</comment>
<organism evidence="2 3">
    <name type="scientific">Methylosinus sporium</name>
    <dbReference type="NCBI Taxonomy" id="428"/>
    <lineage>
        <taxon>Bacteria</taxon>
        <taxon>Pseudomonadati</taxon>
        <taxon>Pseudomonadota</taxon>
        <taxon>Alphaproteobacteria</taxon>
        <taxon>Hyphomicrobiales</taxon>
        <taxon>Methylocystaceae</taxon>
        <taxon>Methylosinus</taxon>
    </lineage>
</organism>
<evidence type="ECO:0000313" key="2">
    <source>
        <dbReference type="EMBL" id="PWB94133.1"/>
    </source>
</evidence>
<protein>
    <submittedName>
        <fullName evidence="2">Transglutaminase</fullName>
    </submittedName>
</protein>
<evidence type="ECO:0000313" key="3">
    <source>
        <dbReference type="Proteomes" id="UP000245137"/>
    </source>
</evidence>
<gene>
    <name evidence="2" type="ORF">C5689_09365</name>
</gene>
<dbReference type="Proteomes" id="UP000245137">
    <property type="component" value="Unassembled WGS sequence"/>
</dbReference>
<evidence type="ECO:0000259" key="1">
    <source>
        <dbReference type="SMART" id="SM00460"/>
    </source>
</evidence>
<dbReference type="InterPro" id="IPR038765">
    <property type="entry name" value="Papain-like_cys_pep_sf"/>
</dbReference>
<dbReference type="InterPro" id="IPR013589">
    <property type="entry name" value="Bac_transglu_N"/>
</dbReference>
<keyword evidence="3" id="KW-1185">Reference proteome</keyword>
<dbReference type="Pfam" id="PF01841">
    <property type="entry name" value="Transglut_core"/>
    <property type="match status" value="1"/>
</dbReference>
<reference evidence="2 3" key="1">
    <citation type="journal article" date="2018" name="Appl. Microbiol. Biotechnol.">
        <title>Co-cultivation of the strictly anaerobic methanogen Methanosarcina barkeri with aerobic methanotrophs in an oxygen-limited membrane bioreactor.</title>
        <authorList>
            <person name="In 't Zandt M.H."/>
            <person name="van den Bosch T.J.M."/>
            <person name="Rijkers R."/>
            <person name="van Kessel M.A.H.J."/>
            <person name="Jetten M.S.M."/>
            <person name="Welte C.U."/>
        </authorList>
    </citation>
    <scope>NUCLEOTIDE SEQUENCE [LARGE SCALE GENOMIC DNA]</scope>
    <source>
        <strain evidence="2 3">DSM 17706</strain>
    </source>
</reference>
<dbReference type="PANTHER" id="PTHR33490">
    <property type="entry name" value="BLR5614 PROTEIN-RELATED"/>
    <property type="match status" value="1"/>
</dbReference>
<dbReference type="AlphaFoldDB" id="A0A2U1SRB8"/>
<sequence length="272" mass="29019">MHIRIRRETIFRYAEPVKAAIQKLALTPRNYDGQHVLDWRIDVDRDCRLRACEDAFGNVAHSIYVDGPLEALTTVVEGSVETFDTAGVARGAIERFPPELYLRETPLTEADQAICDFALAAARPSDTLSKLHALVGALHEALVVEEGAASGAVAAADVFARRRGAAQDLAHVFIAGARSLDIPARYVSGYALRPDAGAAIHAWAEAHVAGLGWVGFDSTRGASPDESYVRVAVALDHLGAAPVRAAHSGGGEETTEVKVSVARAQGQFQSQS</sequence>
<dbReference type="Pfam" id="PF08379">
    <property type="entry name" value="Bact_transglu_N"/>
    <property type="match status" value="1"/>
</dbReference>
<dbReference type="OrthoDB" id="9804023at2"/>
<dbReference type="Gene3D" id="3.10.620.30">
    <property type="match status" value="1"/>
</dbReference>
<dbReference type="SUPFAM" id="SSF54001">
    <property type="entry name" value="Cysteine proteinases"/>
    <property type="match status" value="1"/>
</dbReference>
<dbReference type="RefSeq" id="WP_108917013.1">
    <property type="nucleotide sequence ID" value="NZ_BGJY01000001.1"/>
</dbReference>
<dbReference type="InterPro" id="IPR002931">
    <property type="entry name" value="Transglutaminase-like"/>
</dbReference>
<dbReference type="PANTHER" id="PTHR33490:SF6">
    <property type="entry name" value="SLL1049 PROTEIN"/>
    <property type="match status" value="1"/>
</dbReference>
<name>A0A2U1SRB8_METSR</name>
<feature type="domain" description="Transglutaminase-like" evidence="1">
    <location>
        <begin position="158"/>
        <end position="220"/>
    </location>
</feature>